<dbReference type="GeneID" id="59340439"/>
<feature type="transmembrane region" description="Helical" evidence="2">
    <location>
        <begin position="170"/>
        <end position="193"/>
    </location>
</feature>
<feature type="compositionally biased region" description="Polar residues" evidence="1">
    <location>
        <begin position="954"/>
        <end position="964"/>
    </location>
</feature>
<feature type="compositionally biased region" description="Polar residues" evidence="1">
    <location>
        <begin position="882"/>
        <end position="909"/>
    </location>
</feature>
<comment type="caution">
    <text evidence="3">The sequence shown here is derived from an EMBL/GenBank/DDBJ whole genome shotgun (WGS) entry which is preliminary data.</text>
</comment>
<dbReference type="RefSeq" id="XP_037225833.1">
    <property type="nucleotide sequence ID" value="XM_037357923.1"/>
</dbReference>
<feature type="region of interest" description="Disordered" evidence="1">
    <location>
        <begin position="813"/>
        <end position="986"/>
    </location>
</feature>
<feature type="region of interest" description="Disordered" evidence="1">
    <location>
        <begin position="287"/>
        <end position="381"/>
    </location>
</feature>
<feature type="transmembrane region" description="Helical" evidence="2">
    <location>
        <begin position="6"/>
        <end position="28"/>
    </location>
</feature>
<feature type="region of interest" description="Disordered" evidence="1">
    <location>
        <begin position="399"/>
        <end position="473"/>
    </location>
</feature>
<feature type="compositionally biased region" description="Low complexity" evidence="1">
    <location>
        <begin position="287"/>
        <end position="299"/>
    </location>
</feature>
<dbReference type="AlphaFoldDB" id="A0A8H6TE59"/>
<feature type="compositionally biased region" description="Polar residues" evidence="1">
    <location>
        <begin position="368"/>
        <end position="381"/>
    </location>
</feature>
<dbReference type="OrthoDB" id="3174319at2759"/>
<gene>
    <name evidence="3" type="ORF">MIND_00097100</name>
</gene>
<sequence length="1054" mass="113295">MAGVQSSLAFFVFSLVAQTLFFGLYTLLVFLSTRALLRRQQRDTTRSVLIFVTLVLYIISTLYWSFSIALVADRVDQAVLASQRSQGSNIGRDDFVVSWSPVVNAAILLNFIISNGILVWRARLICHRALRQYLLVPTGLLGLTIITLLTLVILRFVAFAQSPPGVPTNIVDIIQTLTLAFSVACSLSTAAVVGATASRNRKEFGVAFPGGEFQFSRPDQVLGLVAESGVVYLFFEVLLLISSVVPLREGTLADLYEPVAVQIAGAYPSALLLLIIASESLAHTRLSSLTSEKSSSPTSVDFKPRPLENDGGENGESMPRPTIPRRVTVDLSLDSPRPNMTTFNAIQSSQTRAENSNTTPERTGPGIINTQFTFPTPASTLQPPKRRVMFVVDGDALSSDGSLTPSSNPMSSPGPSGLASNSVADSTDSGSSSDVEEGQLATMPIAQPQPVVARPPFPVLPQTSPQPEPAALPINALKPSRVPIAVGALEYYQKRQQLGMMQTGVNGGLERPASQSTVASVNVGGPAAPFVGGQVVIAQARDHPFPLRSQRSLRQVKEPQTPRTFMAMPENRDQAALDALDLDLELVLGSLDTRSVATRSDVDSINDVQIIEVFQDEEIPFTGVEIPATATEIPVGAENNKSTQSEDDAAQTPIQGTGVGLALYFDLEEEEAESAAATPTQPTLILSEPDVTFPTSPPGLASSAQTMEVDETNLVVESTRTSTLSITTESMMATEAELATAEMLSALKRPISTEQPQPEVEDNVNLESSATEVAEIFENQLEPPHQSQPQRSSIARATMSQFPVRPSRLRAATVTRGPSPNPSMTSTAPSTSSFGDGVPPRGRSQSQSTRINQFPPSGDSSRAPTPTLSVTSSSATTEVTEPINTHQRAKSQRMNQFPVRSQTPSSRAPTPTLLVASSPDNNSTTIAKLLHRRSKSQSSMQRLDENPLAPFRPQSPTTSVTSYGSEVVGPEGALVTPAEPSRAPRKQQLARRQLKRVKSQPRMFGNAPALAISAPLSPEAVELEKERARRKLSFIAIVSHTTNYQMDYPMNLMK</sequence>
<dbReference type="Proteomes" id="UP000636479">
    <property type="component" value="Unassembled WGS sequence"/>
</dbReference>
<feature type="compositionally biased region" description="Low complexity" evidence="1">
    <location>
        <begin position="405"/>
        <end position="433"/>
    </location>
</feature>
<protein>
    <submittedName>
        <fullName evidence="3">Uncharacterized protein</fullName>
    </submittedName>
</protein>
<evidence type="ECO:0000256" key="2">
    <source>
        <dbReference type="SAM" id="Phobius"/>
    </source>
</evidence>
<feature type="transmembrane region" description="Helical" evidence="2">
    <location>
        <begin position="221"/>
        <end position="247"/>
    </location>
</feature>
<organism evidence="3 4">
    <name type="scientific">Mycena indigotica</name>
    <dbReference type="NCBI Taxonomy" id="2126181"/>
    <lineage>
        <taxon>Eukaryota</taxon>
        <taxon>Fungi</taxon>
        <taxon>Dikarya</taxon>
        <taxon>Basidiomycota</taxon>
        <taxon>Agaricomycotina</taxon>
        <taxon>Agaricomycetes</taxon>
        <taxon>Agaricomycetidae</taxon>
        <taxon>Agaricales</taxon>
        <taxon>Marasmiineae</taxon>
        <taxon>Mycenaceae</taxon>
        <taxon>Mycena</taxon>
    </lineage>
</organism>
<reference evidence="3" key="1">
    <citation type="submission" date="2020-05" db="EMBL/GenBank/DDBJ databases">
        <title>Mycena genomes resolve the evolution of fungal bioluminescence.</title>
        <authorList>
            <person name="Tsai I.J."/>
        </authorList>
    </citation>
    <scope>NUCLEOTIDE SEQUENCE</scope>
    <source>
        <strain evidence="3">171206Taipei</strain>
    </source>
</reference>
<evidence type="ECO:0000313" key="3">
    <source>
        <dbReference type="EMBL" id="KAF7315810.1"/>
    </source>
</evidence>
<name>A0A8H6TE59_9AGAR</name>
<feature type="transmembrane region" description="Helical" evidence="2">
    <location>
        <begin position="134"/>
        <end position="158"/>
    </location>
</feature>
<accession>A0A8H6TE59</accession>
<feature type="transmembrane region" description="Helical" evidence="2">
    <location>
        <begin position="102"/>
        <end position="122"/>
    </location>
</feature>
<keyword evidence="2" id="KW-0812">Transmembrane</keyword>
<keyword evidence="2" id="KW-1133">Transmembrane helix</keyword>
<proteinExistence type="predicted"/>
<evidence type="ECO:0000256" key="1">
    <source>
        <dbReference type="SAM" id="MobiDB-lite"/>
    </source>
</evidence>
<dbReference type="EMBL" id="JACAZF010000001">
    <property type="protein sequence ID" value="KAF7315810.1"/>
    <property type="molecule type" value="Genomic_DNA"/>
</dbReference>
<evidence type="ECO:0000313" key="4">
    <source>
        <dbReference type="Proteomes" id="UP000636479"/>
    </source>
</evidence>
<feature type="compositionally biased region" description="Low complexity" evidence="1">
    <location>
        <begin position="822"/>
        <end position="833"/>
    </location>
</feature>
<feature type="compositionally biased region" description="Low complexity" evidence="1">
    <location>
        <begin position="863"/>
        <end position="881"/>
    </location>
</feature>
<feature type="transmembrane region" description="Helical" evidence="2">
    <location>
        <begin position="48"/>
        <end position="72"/>
    </location>
</feature>
<feature type="compositionally biased region" description="Polar residues" evidence="1">
    <location>
        <begin position="338"/>
        <end position="361"/>
    </location>
</feature>
<feature type="compositionally biased region" description="Polar residues" evidence="1">
    <location>
        <begin position="843"/>
        <end position="862"/>
    </location>
</feature>
<keyword evidence="2" id="KW-0472">Membrane</keyword>
<feature type="compositionally biased region" description="Pro residues" evidence="1">
    <location>
        <begin position="453"/>
        <end position="470"/>
    </location>
</feature>
<keyword evidence="4" id="KW-1185">Reference proteome</keyword>